<dbReference type="InterPro" id="IPR010979">
    <property type="entry name" value="Ribosomal_uS13-like_H2TH"/>
</dbReference>
<dbReference type="FunFam" id="1.10.8.50:FF:000003">
    <property type="entry name" value="Formamidopyrimidine-DNA glycosylase"/>
    <property type="match status" value="1"/>
</dbReference>
<protein>
    <recommendedName>
        <fullName evidence="15">Formamidopyrimidine-DNA glycosylase</fullName>
        <shortName evidence="15">Fapy-DNA glycosylase</shortName>
        <ecNumber evidence="15">3.2.2.23</ecNumber>
    </recommendedName>
    <alternativeName>
        <fullName evidence="15">DNA-(apurinic or apyrimidinic site) lyase MutM</fullName>
        <shortName evidence="15">AP lyase MutM</shortName>
        <ecNumber evidence="15">4.2.99.18</ecNumber>
    </alternativeName>
</protein>
<keyword evidence="7 15" id="KW-0378">Hydrolase</keyword>
<keyword evidence="12 15" id="KW-0511">Multifunctional enzyme</keyword>
<dbReference type="GO" id="GO:0003690">
    <property type="term" value="F:double-stranded DNA binding"/>
    <property type="evidence" value="ECO:0007669"/>
    <property type="project" value="UniProtKB-ARBA"/>
</dbReference>
<evidence type="ECO:0000256" key="7">
    <source>
        <dbReference type="ARBA" id="ARBA00022801"/>
    </source>
</evidence>
<evidence type="ECO:0000256" key="10">
    <source>
        <dbReference type="ARBA" id="ARBA00023204"/>
    </source>
</evidence>
<dbReference type="PROSITE" id="PS01242">
    <property type="entry name" value="ZF_FPG_1"/>
    <property type="match status" value="1"/>
</dbReference>
<dbReference type="GO" id="GO:0140078">
    <property type="term" value="F:class I DNA-(apurinic or apyrimidinic site) endonuclease activity"/>
    <property type="evidence" value="ECO:0007669"/>
    <property type="project" value="UniProtKB-EC"/>
</dbReference>
<dbReference type="HAMAP" id="MF_00103">
    <property type="entry name" value="Fapy_DNA_glycosyl"/>
    <property type="match status" value="1"/>
</dbReference>
<evidence type="ECO:0000256" key="15">
    <source>
        <dbReference type="HAMAP-Rule" id="MF_00103"/>
    </source>
</evidence>
<dbReference type="GO" id="GO:0003684">
    <property type="term" value="F:damaged DNA binding"/>
    <property type="evidence" value="ECO:0007669"/>
    <property type="project" value="InterPro"/>
</dbReference>
<organism evidence="19 20">
    <name type="scientific">Actinobacteria bacterium BACL2 MAG-120802-bin41</name>
    <dbReference type="NCBI Taxonomy" id="1655568"/>
    <lineage>
        <taxon>Bacteria</taxon>
        <taxon>Bacillati</taxon>
        <taxon>Actinomycetota</taxon>
        <taxon>Actinomycetes</taxon>
        <taxon>Actinomycetes incertae sedis</taxon>
        <taxon>ac1 cluster</taxon>
    </lineage>
</organism>
<evidence type="ECO:0000256" key="12">
    <source>
        <dbReference type="ARBA" id="ARBA00023268"/>
    </source>
</evidence>
<evidence type="ECO:0000256" key="9">
    <source>
        <dbReference type="ARBA" id="ARBA00023125"/>
    </source>
</evidence>
<dbReference type="InterPro" id="IPR015886">
    <property type="entry name" value="H2TH_FPG"/>
</dbReference>
<dbReference type="InterPro" id="IPR015887">
    <property type="entry name" value="DNA_glyclase_Znf_dom_DNA_BS"/>
</dbReference>
<evidence type="ECO:0000256" key="14">
    <source>
        <dbReference type="ARBA" id="ARBA00044632"/>
    </source>
</evidence>
<evidence type="ECO:0000313" key="20">
    <source>
        <dbReference type="Proteomes" id="UP000053941"/>
    </source>
</evidence>
<evidence type="ECO:0000256" key="4">
    <source>
        <dbReference type="ARBA" id="ARBA00022723"/>
    </source>
</evidence>
<evidence type="ECO:0000256" key="2">
    <source>
        <dbReference type="ARBA" id="ARBA00009409"/>
    </source>
</evidence>
<dbReference type="SMART" id="SM01232">
    <property type="entry name" value="H2TH"/>
    <property type="match status" value="1"/>
</dbReference>
<comment type="catalytic activity">
    <reaction evidence="1 15">
        <text>Hydrolysis of DNA containing ring-opened 7-methylguanine residues, releasing 2,6-diamino-4-hydroxy-5-(N-methyl)formamidopyrimidine.</text>
        <dbReference type="EC" id="3.2.2.23"/>
    </reaction>
</comment>
<evidence type="ECO:0000256" key="8">
    <source>
        <dbReference type="ARBA" id="ARBA00022833"/>
    </source>
</evidence>
<evidence type="ECO:0000256" key="6">
    <source>
        <dbReference type="ARBA" id="ARBA00022771"/>
    </source>
</evidence>
<keyword evidence="11 15" id="KW-0456">Lyase</keyword>
<keyword evidence="5 15" id="KW-0227">DNA damage</keyword>
<dbReference type="CDD" id="cd08966">
    <property type="entry name" value="EcFpg-like_N"/>
    <property type="match status" value="1"/>
</dbReference>
<feature type="binding site" evidence="15">
    <location>
        <position position="92"/>
    </location>
    <ligand>
        <name>DNA</name>
        <dbReference type="ChEBI" id="CHEBI:16991"/>
    </ligand>
</feature>
<dbReference type="Gene3D" id="1.10.8.50">
    <property type="match status" value="1"/>
</dbReference>
<dbReference type="PROSITE" id="PS51068">
    <property type="entry name" value="FPG_CAT"/>
    <property type="match status" value="1"/>
</dbReference>
<keyword evidence="8 15" id="KW-0862">Zinc</keyword>
<sequence>MPELPEVETVRRGLEPFIVGRKIREIDVVHKGGNRSSTYAPYSAIKGAKVLNVKRRGKFLWFELNRDFALMAHLGMSGQLLIQDKQSQYEKHLRVRIDCGDRRKEIRFVDQRTFGWISIDKLVLEGQELIPQSFTRIAPDLFDDKFNREAVISQIGKKNSAIKRVLLDQGVVSGVGNIYADEALWHAKIHPERLAKKLSEQEISSLLDATKFVMEKALKAGGTSFDDLYINVNGESGYFDVELEAYGQENEPCSRCGREIARIAFANRSSHFCPQCQSKSPLKKAGKKKVRKKSQP</sequence>
<accession>A0A0R2NYV0</accession>
<dbReference type="SMART" id="SM00898">
    <property type="entry name" value="Fapy_DNA_glyco"/>
    <property type="match status" value="1"/>
</dbReference>
<dbReference type="NCBIfam" id="TIGR00577">
    <property type="entry name" value="fpg"/>
    <property type="match status" value="1"/>
</dbReference>
<dbReference type="Pfam" id="PF06831">
    <property type="entry name" value="H2TH"/>
    <property type="match status" value="1"/>
</dbReference>
<feature type="region of interest" description="Disordered" evidence="16">
    <location>
        <begin position="277"/>
        <end position="296"/>
    </location>
</feature>
<comment type="subunit">
    <text evidence="3 15">Monomer.</text>
</comment>
<dbReference type="EMBL" id="LIAS01000026">
    <property type="protein sequence ID" value="KRO31060.1"/>
    <property type="molecule type" value="Genomic_DNA"/>
</dbReference>
<feature type="domain" description="FPG-type" evidence="17">
    <location>
        <begin position="244"/>
        <end position="278"/>
    </location>
</feature>
<dbReference type="AlphaFoldDB" id="A0A0R2NYV0"/>
<reference evidence="19 20" key="1">
    <citation type="submission" date="2015-10" db="EMBL/GenBank/DDBJ databases">
        <title>Metagenome-Assembled Genomes uncover a global brackish microbiome.</title>
        <authorList>
            <person name="Hugerth L.W."/>
            <person name="Larsson J."/>
            <person name="Alneberg J."/>
            <person name="Lindh M.V."/>
            <person name="Legrand C."/>
            <person name="Pinhassi J."/>
            <person name="Andersson A.F."/>
        </authorList>
    </citation>
    <scope>NUCLEOTIDE SEQUENCE [LARGE SCALE GENOMIC DNA]</scope>
    <source>
        <strain evidence="19">BACL2 MAG-120802-bin41</strain>
    </source>
</reference>
<dbReference type="PANTHER" id="PTHR22993">
    <property type="entry name" value="FORMAMIDOPYRIMIDINE-DNA GLYCOSYLASE"/>
    <property type="match status" value="1"/>
</dbReference>
<comment type="function">
    <text evidence="15">Involved in base excision repair of DNA damaged by oxidation or by mutagenic agents. Acts as DNA glycosylase that recognizes and removes damaged bases. Has a preference for oxidized purines, such as 7,8-dihydro-8-oxoguanine (8-oxoG). Has AP (apurinic/apyrimidinic) lyase activity and introduces nicks in the DNA strand. Cleaves the DNA backbone by beta-delta elimination to generate a single-strand break at the site of the removed base with both 3'- and 5'-phosphates.</text>
</comment>
<feature type="active site" description="Schiff-base intermediate with DNA" evidence="15">
    <location>
        <position position="2"/>
    </location>
</feature>
<evidence type="ECO:0000256" key="5">
    <source>
        <dbReference type="ARBA" id="ARBA00022763"/>
    </source>
</evidence>
<feature type="binding site" evidence="15">
    <location>
        <position position="112"/>
    </location>
    <ligand>
        <name>DNA</name>
        <dbReference type="ChEBI" id="CHEBI:16991"/>
    </ligand>
</feature>
<dbReference type="SUPFAM" id="SSF57716">
    <property type="entry name" value="Glucocorticoid receptor-like (DNA-binding domain)"/>
    <property type="match status" value="1"/>
</dbReference>
<dbReference type="GO" id="GO:0006284">
    <property type="term" value="P:base-excision repair"/>
    <property type="evidence" value="ECO:0007669"/>
    <property type="project" value="InterPro"/>
</dbReference>
<feature type="domain" description="Formamidopyrimidine-DNA glycosylase catalytic" evidence="18">
    <location>
        <begin position="2"/>
        <end position="115"/>
    </location>
</feature>
<dbReference type="SUPFAM" id="SSF46946">
    <property type="entry name" value="S13-like H2TH domain"/>
    <property type="match status" value="1"/>
</dbReference>
<dbReference type="InterPro" id="IPR020629">
    <property type="entry name" value="FPG_Glyclase"/>
</dbReference>
<dbReference type="Pfam" id="PF06827">
    <property type="entry name" value="zf-FPG_IleRS"/>
    <property type="match status" value="1"/>
</dbReference>
<dbReference type="InterPro" id="IPR000214">
    <property type="entry name" value="Znf_DNA_glyclase/AP_lyase"/>
</dbReference>
<dbReference type="SUPFAM" id="SSF81624">
    <property type="entry name" value="N-terminal domain of MutM-like DNA repair proteins"/>
    <property type="match status" value="1"/>
</dbReference>
<dbReference type="EC" id="4.2.99.18" evidence="15"/>
<evidence type="ECO:0000313" key="19">
    <source>
        <dbReference type="EMBL" id="KRO31060.1"/>
    </source>
</evidence>
<comment type="catalytic activity">
    <reaction evidence="14 15">
        <text>2'-deoxyribonucleotide-(2'-deoxyribose 5'-phosphate)-2'-deoxyribonucleotide-DNA = a 3'-end 2'-deoxyribonucleotide-(2,3-dehydro-2,3-deoxyribose 5'-phosphate)-DNA + a 5'-end 5'-phospho-2'-deoxyribonucleoside-DNA + H(+)</text>
        <dbReference type="Rhea" id="RHEA:66592"/>
        <dbReference type="Rhea" id="RHEA-COMP:13180"/>
        <dbReference type="Rhea" id="RHEA-COMP:16897"/>
        <dbReference type="Rhea" id="RHEA-COMP:17067"/>
        <dbReference type="ChEBI" id="CHEBI:15378"/>
        <dbReference type="ChEBI" id="CHEBI:136412"/>
        <dbReference type="ChEBI" id="CHEBI:157695"/>
        <dbReference type="ChEBI" id="CHEBI:167181"/>
        <dbReference type="EC" id="4.2.99.18"/>
    </reaction>
</comment>
<evidence type="ECO:0000259" key="17">
    <source>
        <dbReference type="PROSITE" id="PS51066"/>
    </source>
</evidence>
<dbReference type="Pfam" id="PF01149">
    <property type="entry name" value="Fapy_DNA_glyco"/>
    <property type="match status" value="1"/>
</dbReference>
<evidence type="ECO:0000256" key="13">
    <source>
        <dbReference type="ARBA" id="ARBA00023295"/>
    </source>
</evidence>
<dbReference type="GO" id="GO:0034039">
    <property type="term" value="F:8-oxo-7,8-dihydroguanine DNA N-glycosylase activity"/>
    <property type="evidence" value="ECO:0007669"/>
    <property type="project" value="TreeGrafter"/>
</dbReference>
<feature type="compositionally biased region" description="Basic residues" evidence="16">
    <location>
        <begin position="281"/>
        <end position="296"/>
    </location>
</feature>
<proteinExistence type="inferred from homology"/>
<dbReference type="InterPro" id="IPR010663">
    <property type="entry name" value="Znf_FPG/IleRS"/>
</dbReference>
<dbReference type="PROSITE" id="PS51066">
    <property type="entry name" value="ZF_FPG_2"/>
    <property type="match status" value="1"/>
</dbReference>
<dbReference type="InterPro" id="IPR035937">
    <property type="entry name" value="FPG_N"/>
</dbReference>
<evidence type="ECO:0000256" key="3">
    <source>
        <dbReference type="ARBA" id="ARBA00011245"/>
    </source>
</evidence>
<keyword evidence="13 15" id="KW-0326">Glycosidase</keyword>
<keyword evidence="6 15" id="KW-0863">Zinc-finger</keyword>
<keyword evidence="9 15" id="KW-0238">DNA-binding</keyword>
<dbReference type="GO" id="GO:0008270">
    <property type="term" value="F:zinc ion binding"/>
    <property type="evidence" value="ECO:0007669"/>
    <property type="project" value="UniProtKB-UniRule"/>
</dbReference>
<comment type="caution">
    <text evidence="19">The sequence shown here is derived from an EMBL/GenBank/DDBJ whole genome shotgun (WGS) entry which is preliminary data.</text>
</comment>
<feature type="active site" description="Proton donor; for delta-elimination activity" evidence="15">
    <location>
        <position position="268"/>
    </location>
</feature>
<dbReference type="GO" id="GO:0006979">
    <property type="term" value="P:response to oxidative stress"/>
    <property type="evidence" value="ECO:0007669"/>
    <property type="project" value="UniProtKB-ARBA"/>
</dbReference>
<evidence type="ECO:0000256" key="16">
    <source>
        <dbReference type="SAM" id="MobiDB-lite"/>
    </source>
</evidence>
<feature type="active site" description="Proton donor; for beta-elimination activity" evidence="15">
    <location>
        <position position="58"/>
    </location>
</feature>
<evidence type="ECO:0000259" key="18">
    <source>
        <dbReference type="PROSITE" id="PS51068"/>
    </source>
</evidence>
<comment type="similarity">
    <text evidence="2 15">Belongs to the FPG family.</text>
</comment>
<dbReference type="Proteomes" id="UP000053941">
    <property type="component" value="Unassembled WGS sequence"/>
</dbReference>
<dbReference type="PANTHER" id="PTHR22993:SF9">
    <property type="entry name" value="FORMAMIDOPYRIMIDINE-DNA GLYCOSYLASE"/>
    <property type="match status" value="1"/>
</dbReference>
<gene>
    <name evidence="15" type="primary">mutM</name>
    <name evidence="15" type="synonym">fpg</name>
    <name evidence="19" type="ORF">ABR60_01955</name>
</gene>
<feature type="active site" description="Proton donor" evidence="15">
    <location>
        <position position="3"/>
    </location>
</feature>
<dbReference type="Gene3D" id="3.20.190.10">
    <property type="entry name" value="MutM-like, N-terminal"/>
    <property type="match status" value="1"/>
</dbReference>
<feature type="binding site" evidence="15">
    <location>
        <position position="158"/>
    </location>
    <ligand>
        <name>DNA</name>
        <dbReference type="ChEBI" id="CHEBI:16991"/>
    </ligand>
</feature>
<dbReference type="InterPro" id="IPR012319">
    <property type="entry name" value="FPG_cat"/>
</dbReference>
<keyword evidence="10 15" id="KW-0234">DNA repair</keyword>
<evidence type="ECO:0000256" key="1">
    <source>
        <dbReference type="ARBA" id="ARBA00001668"/>
    </source>
</evidence>
<keyword evidence="4 15" id="KW-0479">Metal-binding</keyword>
<dbReference type="EC" id="3.2.2.23" evidence="15"/>
<comment type="cofactor">
    <cofactor evidence="15">
        <name>Zn(2+)</name>
        <dbReference type="ChEBI" id="CHEBI:29105"/>
    </cofactor>
    <text evidence="15">Binds 1 zinc ion per subunit.</text>
</comment>
<evidence type="ECO:0000256" key="11">
    <source>
        <dbReference type="ARBA" id="ARBA00023239"/>
    </source>
</evidence>
<dbReference type="NCBIfam" id="NF002211">
    <property type="entry name" value="PRK01103.1"/>
    <property type="match status" value="1"/>
</dbReference>
<name>A0A0R2NYV0_9ACTN</name>